<dbReference type="RefSeq" id="WP_187748698.1">
    <property type="nucleotide sequence ID" value="NZ_CP060828.1"/>
</dbReference>
<feature type="region of interest" description="Disordered" evidence="1">
    <location>
        <begin position="1"/>
        <end position="24"/>
    </location>
</feature>
<feature type="transmembrane region" description="Helical" evidence="2">
    <location>
        <begin position="34"/>
        <end position="54"/>
    </location>
</feature>
<keyword evidence="2" id="KW-0812">Transmembrane</keyword>
<dbReference type="KEGG" id="sroi:IAG44_21420"/>
<dbReference type="Proteomes" id="UP000516052">
    <property type="component" value="Chromosome"/>
</dbReference>
<evidence type="ECO:0000313" key="4">
    <source>
        <dbReference type="Proteomes" id="UP000516052"/>
    </source>
</evidence>
<protein>
    <submittedName>
        <fullName evidence="3">Uncharacterized protein</fullName>
    </submittedName>
</protein>
<dbReference type="AlphaFoldDB" id="A0A7H0IG18"/>
<gene>
    <name evidence="3" type="ORF">IAG44_21420</name>
</gene>
<keyword evidence="2" id="KW-1133">Transmembrane helix</keyword>
<keyword evidence="2" id="KW-0472">Membrane</keyword>
<evidence type="ECO:0000256" key="1">
    <source>
        <dbReference type="SAM" id="MobiDB-lite"/>
    </source>
</evidence>
<keyword evidence="4" id="KW-1185">Reference proteome</keyword>
<proteinExistence type="predicted"/>
<name>A0A7H0IG18_9ACTN</name>
<accession>A0A7H0IG18</accession>
<dbReference type="EMBL" id="CP060828">
    <property type="protein sequence ID" value="QNP71734.1"/>
    <property type="molecule type" value="Genomic_DNA"/>
</dbReference>
<organism evidence="3 4">
    <name type="scientific">Streptomyces roseirectus</name>
    <dbReference type="NCBI Taxonomy" id="2768066"/>
    <lineage>
        <taxon>Bacteria</taxon>
        <taxon>Bacillati</taxon>
        <taxon>Actinomycetota</taxon>
        <taxon>Actinomycetes</taxon>
        <taxon>Kitasatosporales</taxon>
        <taxon>Streptomycetaceae</taxon>
        <taxon>Streptomyces</taxon>
    </lineage>
</organism>
<reference evidence="3 4" key="1">
    <citation type="submission" date="2020-08" db="EMBL/GenBank/DDBJ databases">
        <title>A novel species.</title>
        <authorList>
            <person name="Gao J."/>
        </authorList>
    </citation>
    <scope>NUCLEOTIDE SEQUENCE [LARGE SCALE GENOMIC DNA]</scope>
    <source>
        <strain evidence="3 4">CRXT-G-22</strain>
    </source>
</reference>
<evidence type="ECO:0000256" key="2">
    <source>
        <dbReference type="SAM" id="Phobius"/>
    </source>
</evidence>
<evidence type="ECO:0000313" key="3">
    <source>
        <dbReference type="EMBL" id="QNP71734.1"/>
    </source>
</evidence>
<sequence>MTYRPRPHQITQVPPSYVTPPPKIPQPAPLTRRFTLCTLLLTATSVLSLATAIARTL</sequence>